<dbReference type="EMBL" id="FNTJ01000003">
    <property type="protein sequence ID" value="SED37641.1"/>
    <property type="molecule type" value="Genomic_DNA"/>
</dbReference>
<name>A0A1H5A7C3_9PSED</name>
<dbReference type="Proteomes" id="UP000198982">
    <property type="component" value="Unassembled WGS sequence"/>
</dbReference>
<gene>
    <name evidence="1" type="ORF">SAMN05216178_6997</name>
</gene>
<accession>A0A1H5A7C3</accession>
<dbReference type="AlphaFoldDB" id="A0A1H5A7C3"/>
<organism evidence="1 2">
    <name type="scientific">Pseudomonas saponiphila</name>
    <dbReference type="NCBI Taxonomy" id="556534"/>
    <lineage>
        <taxon>Bacteria</taxon>
        <taxon>Pseudomonadati</taxon>
        <taxon>Pseudomonadota</taxon>
        <taxon>Gammaproteobacteria</taxon>
        <taxon>Pseudomonadales</taxon>
        <taxon>Pseudomonadaceae</taxon>
        <taxon>Pseudomonas</taxon>
    </lineage>
</organism>
<protein>
    <submittedName>
        <fullName evidence="1">Uncharacterized protein</fullName>
    </submittedName>
</protein>
<evidence type="ECO:0000313" key="2">
    <source>
        <dbReference type="Proteomes" id="UP000198982"/>
    </source>
</evidence>
<proteinExistence type="predicted"/>
<reference evidence="2" key="1">
    <citation type="submission" date="2016-10" db="EMBL/GenBank/DDBJ databases">
        <authorList>
            <person name="Varghese N."/>
            <person name="Submissions S."/>
        </authorList>
    </citation>
    <scope>NUCLEOTIDE SEQUENCE [LARGE SCALE GENOMIC DNA]</scope>
    <source>
        <strain evidence="2">DSM 9751</strain>
    </source>
</reference>
<sequence>MVIINPTPNDTPESLGVQPGWFVRHGSCSIWFEVIDVVAGRWVTCVARDPKKGTEMVSIGNFFSSITAFATACPGGSWIAKDRKKSFYDKFYPELDRIVPYSPAA</sequence>
<dbReference type="RefSeq" id="WP_092320948.1">
    <property type="nucleotide sequence ID" value="NZ_FNTJ01000003.1"/>
</dbReference>
<evidence type="ECO:0000313" key="1">
    <source>
        <dbReference type="EMBL" id="SED37641.1"/>
    </source>
</evidence>
<keyword evidence="2" id="KW-1185">Reference proteome</keyword>